<dbReference type="AlphaFoldDB" id="A0A848EFU4"/>
<feature type="chain" id="PRO_5032375103" description="Rap1a immunity protein domain-containing protein" evidence="1">
    <location>
        <begin position="21"/>
        <end position="137"/>
    </location>
</feature>
<protein>
    <recommendedName>
        <fullName evidence="2">Rap1a immunity protein domain-containing protein</fullName>
    </recommendedName>
</protein>
<sequence>MRFKTFLSAAALLAAGPAFAQAPPAARGSHTATVAELAALCATPQTDANFASADGLCRGFIAGFAQYHAVMTQPGTRHRPLFCVPDPAPTGAQAGAAFAAWARSNPQVSNELAVDGLARWFIATYPCPQPPARRLAR</sequence>
<feature type="domain" description="Rap1a immunity protein" evidence="2">
    <location>
        <begin position="33"/>
        <end position="127"/>
    </location>
</feature>
<accession>A0A848EFU4</accession>
<dbReference type="EMBL" id="JABBKX010000004">
    <property type="protein sequence ID" value="NMJ42310.1"/>
    <property type="molecule type" value="Genomic_DNA"/>
</dbReference>
<evidence type="ECO:0000313" key="4">
    <source>
        <dbReference type="Proteomes" id="UP000548582"/>
    </source>
</evidence>
<evidence type="ECO:0000256" key="1">
    <source>
        <dbReference type="SAM" id="SignalP"/>
    </source>
</evidence>
<dbReference type="Pfam" id="PF18602">
    <property type="entry name" value="Rap1a"/>
    <property type="match status" value="1"/>
</dbReference>
<evidence type="ECO:0000259" key="2">
    <source>
        <dbReference type="Pfam" id="PF18602"/>
    </source>
</evidence>
<name>A0A848EFU4_9PROT</name>
<dbReference type="InterPro" id="IPR041238">
    <property type="entry name" value="Rap1a"/>
</dbReference>
<keyword evidence="4" id="KW-1185">Reference proteome</keyword>
<dbReference type="Proteomes" id="UP000548582">
    <property type="component" value="Unassembled WGS sequence"/>
</dbReference>
<evidence type="ECO:0000313" key="3">
    <source>
        <dbReference type="EMBL" id="NMJ42310.1"/>
    </source>
</evidence>
<proteinExistence type="predicted"/>
<dbReference type="RefSeq" id="WP_170054546.1">
    <property type="nucleotide sequence ID" value="NZ_JABBKX010000004.1"/>
</dbReference>
<comment type="caution">
    <text evidence="3">The sequence shown here is derived from an EMBL/GenBank/DDBJ whole genome shotgun (WGS) entry which is preliminary data.</text>
</comment>
<feature type="signal peptide" evidence="1">
    <location>
        <begin position="1"/>
        <end position="20"/>
    </location>
</feature>
<organism evidence="3 4">
    <name type="scientific">Neoroseomonas marina</name>
    <dbReference type="NCBI Taxonomy" id="1232220"/>
    <lineage>
        <taxon>Bacteria</taxon>
        <taxon>Pseudomonadati</taxon>
        <taxon>Pseudomonadota</taxon>
        <taxon>Alphaproteobacteria</taxon>
        <taxon>Acetobacterales</taxon>
        <taxon>Acetobacteraceae</taxon>
        <taxon>Neoroseomonas</taxon>
    </lineage>
</organism>
<keyword evidence="1" id="KW-0732">Signal</keyword>
<reference evidence="3 4" key="1">
    <citation type="submission" date="2020-03" db="EMBL/GenBank/DDBJ databases">
        <authorList>
            <person name="Sun Q."/>
        </authorList>
    </citation>
    <scope>NUCLEOTIDE SEQUENCE [LARGE SCALE GENOMIC DNA]</scope>
    <source>
        <strain evidence="3 4">JC162</strain>
    </source>
</reference>
<gene>
    <name evidence="3" type="ORF">GWK16_13735</name>
</gene>